<dbReference type="RefSeq" id="WP_164919453.1">
    <property type="nucleotide sequence ID" value="NZ_RYFI01000001.1"/>
</dbReference>
<dbReference type="Proteomes" id="UP000289708">
    <property type="component" value="Unassembled WGS sequence"/>
</dbReference>
<sequence length="189" mass="20677">MTRTFLAVALIMTGILEPVAAGDNNPEACRAIFSGSGGLISQCLREAPKAKGTPIQLLSEHQLKDFCSRFDDVSDAINCYTEIGWLKHFKGDLGAENKEGLKSEFADRWKLNSQRECGSEATKTAALDCVLLQRSGTLSAYDEANAKAARAQQDADPIVQFCKNAFGAYWEGVERCVKDQRSAKARMGY</sequence>
<dbReference type="EMBL" id="RYFI01000001">
    <property type="protein sequence ID" value="RXF75518.1"/>
    <property type="molecule type" value="Genomic_DNA"/>
</dbReference>
<evidence type="ECO:0000313" key="1">
    <source>
        <dbReference type="EMBL" id="RXF75518.1"/>
    </source>
</evidence>
<name>A0A4Q0MNV7_9HYPH</name>
<dbReference type="AlphaFoldDB" id="A0A4Q0MNV7"/>
<accession>A0A4Q0MNV7</accession>
<gene>
    <name evidence="1" type="ORF">EK403_01285</name>
</gene>
<evidence type="ECO:0000313" key="2">
    <source>
        <dbReference type="Proteomes" id="UP000289708"/>
    </source>
</evidence>
<protein>
    <submittedName>
        <fullName evidence="1">Uncharacterized protein</fullName>
    </submittedName>
</protein>
<proteinExistence type="predicted"/>
<keyword evidence="2" id="KW-1185">Reference proteome</keyword>
<comment type="caution">
    <text evidence="1">The sequence shown here is derived from an EMBL/GenBank/DDBJ whole genome shotgun (WGS) entry which is preliminary data.</text>
</comment>
<organism evidence="1 2">
    <name type="scientific">Hansschlegelia zhihuaiae</name>
    <dbReference type="NCBI Taxonomy" id="405005"/>
    <lineage>
        <taxon>Bacteria</taxon>
        <taxon>Pseudomonadati</taxon>
        <taxon>Pseudomonadota</taxon>
        <taxon>Alphaproteobacteria</taxon>
        <taxon>Hyphomicrobiales</taxon>
        <taxon>Methylopilaceae</taxon>
        <taxon>Hansschlegelia</taxon>
    </lineage>
</organism>
<reference evidence="1 2" key="1">
    <citation type="submission" date="2018-12" db="EMBL/GenBank/DDBJ databases">
        <title>bacterium Hansschlegelia zhihuaiae S113.</title>
        <authorList>
            <person name="He J."/>
        </authorList>
    </citation>
    <scope>NUCLEOTIDE SEQUENCE [LARGE SCALE GENOMIC DNA]</scope>
    <source>
        <strain evidence="1 2">S 113</strain>
    </source>
</reference>